<feature type="transmembrane region" description="Helical" evidence="19">
    <location>
        <begin position="540"/>
        <end position="561"/>
    </location>
</feature>
<evidence type="ECO:0000256" key="20">
    <source>
        <dbReference type="SAM" id="MobiDB-lite"/>
    </source>
</evidence>
<evidence type="ECO:0000256" key="13">
    <source>
        <dbReference type="ARBA" id="ARBA00023136"/>
    </source>
</evidence>
<feature type="transmembrane region" description="Helical" evidence="19">
    <location>
        <begin position="282"/>
        <end position="303"/>
    </location>
</feature>
<evidence type="ECO:0000256" key="14">
    <source>
        <dbReference type="ARBA" id="ARBA00023329"/>
    </source>
</evidence>
<evidence type="ECO:0000256" key="12">
    <source>
        <dbReference type="ARBA" id="ARBA00023055"/>
    </source>
</evidence>
<comment type="catalytic activity">
    <reaction evidence="16">
        <text>a 1,2-diacyl-sn-glycero-3-phosphoethanolamine(in) = a 1,2-diacyl-sn-glycero-3-phosphoethanolamine(out)</text>
        <dbReference type="Rhea" id="RHEA:38895"/>
        <dbReference type="ChEBI" id="CHEBI:64612"/>
    </reaction>
</comment>
<comment type="function">
    <text evidence="19">Phospholipid scramblase involved in autophagy. Cycles between the preautophagosomal structure/phagophore assembly site (PAS) and the cytoplasmic vesicle pool and supplies membrane for the growing autophagosome. Lipid scramblase activity plays a key role in preautophagosomal structure/phagophore assembly by distributing the phospholipids that arrive through ATG2 from the cytoplasmic to the luminal leaflet of the bilayer, thereby driving autophagosomal membrane expansion.</text>
</comment>
<feature type="compositionally biased region" description="Polar residues" evidence="20">
    <location>
        <begin position="131"/>
        <end position="140"/>
    </location>
</feature>
<comment type="subcellular location">
    <subcellularLocation>
        <location evidence="1">Cytoplasmic vesicle membrane</location>
        <topology evidence="1">Multi-pass membrane protein</topology>
    </subcellularLocation>
    <subcellularLocation>
        <location evidence="2">Endoplasmic reticulum membrane</location>
        <topology evidence="2">Multi-pass membrane protein</topology>
    </subcellularLocation>
    <subcellularLocation>
        <location evidence="4">Golgi apparatus membrane</location>
        <topology evidence="4">Multi-pass membrane protein</topology>
    </subcellularLocation>
    <subcellularLocation>
        <location evidence="3 19">Preautophagosomal structure membrane</location>
        <topology evidence="3 19">Multi-pass membrane protein</topology>
    </subcellularLocation>
</comment>
<keyword evidence="7 19" id="KW-0813">Transport</keyword>
<feature type="region of interest" description="Disordered" evidence="20">
    <location>
        <begin position="811"/>
        <end position="890"/>
    </location>
</feature>
<dbReference type="GO" id="GO:0005789">
    <property type="term" value="C:endoplasmic reticulum membrane"/>
    <property type="evidence" value="ECO:0007669"/>
    <property type="project" value="UniProtKB-SubCell"/>
</dbReference>
<reference evidence="21" key="1">
    <citation type="journal article" date="2020" name="Stud. Mycol.">
        <title>101 Dothideomycetes genomes: a test case for predicting lifestyles and emergence of pathogens.</title>
        <authorList>
            <person name="Haridas S."/>
            <person name="Albert R."/>
            <person name="Binder M."/>
            <person name="Bloem J."/>
            <person name="Labutti K."/>
            <person name="Salamov A."/>
            <person name="Andreopoulos B."/>
            <person name="Baker S."/>
            <person name="Barry K."/>
            <person name="Bills G."/>
            <person name="Bluhm B."/>
            <person name="Cannon C."/>
            <person name="Castanera R."/>
            <person name="Culley D."/>
            <person name="Daum C."/>
            <person name="Ezra D."/>
            <person name="Gonzalez J."/>
            <person name="Henrissat B."/>
            <person name="Kuo A."/>
            <person name="Liang C."/>
            <person name="Lipzen A."/>
            <person name="Lutzoni F."/>
            <person name="Magnuson J."/>
            <person name="Mondo S."/>
            <person name="Nolan M."/>
            <person name="Ohm R."/>
            <person name="Pangilinan J."/>
            <person name="Park H.-J."/>
            <person name="Ramirez L."/>
            <person name="Alfaro M."/>
            <person name="Sun H."/>
            <person name="Tritt A."/>
            <person name="Yoshinaga Y."/>
            <person name="Zwiers L.-H."/>
            <person name="Turgeon B."/>
            <person name="Goodwin S."/>
            <person name="Spatafora J."/>
            <person name="Crous P."/>
            <person name="Grigoriev I."/>
        </authorList>
    </citation>
    <scope>NUCLEOTIDE SEQUENCE</scope>
    <source>
        <strain evidence="21">CBS 175.79</strain>
    </source>
</reference>
<accession>A0A6A5XG54</accession>
<dbReference type="PANTHER" id="PTHR13038:SF10">
    <property type="entry name" value="AUTOPHAGY-RELATED PROTEIN 9"/>
    <property type="match status" value="1"/>
</dbReference>
<feature type="region of interest" description="Disordered" evidence="20">
    <location>
        <begin position="131"/>
        <end position="183"/>
    </location>
</feature>
<dbReference type="GO" id="GO:0034497">
    <property type="term" value="P:protein localization to phagophore assembly site"/>
    <property type="evidence" value="ECO:0007669"/>
    <property type="project" value="TreeGrafter"/>
</dbReference>
<dbReference type="PANTHER" id="PTHR13038">
    <property type="entry name" value="APG9 AUTOPHAGY 9"/>
    <property type="match status" value="1"/>
</dbReference>
<keyword evidence="14" id="KW-0968">Cytoplasmic vesicle</keyword>
<feature type="compositionally biased region" description="Polar residues" evidence="20">
    <location>
        <begin position="817"/>
        <end position="840"/>
    </location>
</feature>
<comment type="caution">
    <text evidence="19">Lacks conserved residue(s) required for the propagation of feature annotation.</text>
</comment>
<dbReference type="Pfam" id="PF04109">
    <property type="entry name" value="ATG9"/>
    <property type="match status" value="1"/>
</dbReference>
<feature type="compositionally biased region" description="Polar residues" evidence="20">
    <location>
        <begin position="864"/>
        <end position="873"/>
    </location>
</feature>
<keyword evidence="12 19" id="KW-0445">Lipid transport</keyword>
<evidence type="ECO:0000256" key="8">
    <source>
        <dbReference type="ARBA" id="ARBA00022692"/>
    </source>
</evidence>
<feature type="region of interest" description="Disordered" evidence="20">
    <location>
        <begin position="66"/>
        <end position="114"/>
    </location>
</feature>
<comment type="catalytic activity">
    <reaction evidence="17">
        <text>a 1,2-diacyl-sn-glycero-3-phospho-(1D-myo-inositol-3-phosphate)(in) = a 1,2-diacyl-sn-glycero-3-phospho-(1D-myo-inositol-3-phosphate)(out)</text>
        <dbReference type="Rhea" id="RHEA:67920"/>
        <dbReference type="ChEBI" id="CHEBI:58088"/>
    </reaction>
</comment>
<dbReference type="EMBL" id="ML978073">
    <property type="protein sequence ID" value="KAF2012148.1"/>
    <property type="molecule type" value="Genomic_DNA"/>
</dbReference>
<dbReference type="AlphaFoldDB" id="A0A6A5XG54"/>
<evidence type="ECO:0000256" key="1">
    <source>
        <dbReference type="ARBA" id="ARBA00004439"/>
    </source>
</evidence>
<dbReference type="GO" id="GO:0005776">
    <property type="term" value="C:autophagosome"/>
    <property type="evidence" value="ECO:0007669"/>
    <property type="project" value="TreeGrafter"/>
</dbReference>
<keyword evidence="9 19" id="KW-1133">Transmembrane helix</keyword>
<feature type="transmembrane region" description="Helical" evidence="19">
    <location>
        <begin position="454"/>
        <end position="478"/>
    </location>
</feature>
<keyword evidence="22" id="KW-1185">Reference proteome</keyword>
<keyword evidence="10 19" id="KW-0072">Autophagy</keyword>
<proteinExistence type="inferred from homology"/>
<evidence type="ECO:0000256" key="5">
    <source>
        <dbReference type="ARBA" id="ARBA00006185"/>
    </source>
</evidence>
<keyword evidence="8 19" id="KW-0812">Transmembrane</keyword>
<evidence type="ECO:0000256" key="9">
    <source>
        <dbReference type="ARBA" id="ARBA00022989"/>
    </source>
</evidence>
<dbReference type="GO" id="GO:0061709">
    <property type="term" value="P:reticulophagy"/>
    <property type="evidence" value="ECO:0007669"/>
    <property type="project" value="TreeGrafter"/>
</dbReference>
<dbReference type="GO" id="GO:0030659">
    <property type="term" value="C:cytoplasmic vesicle membrane"/>
    <property type="evidence" value="ECO:0007669"/>
    <property type="project" value="UniProtKB-SubCell"/>
</dbReference>
<feature type="compositionally biased region" description="Polar residues" evidence="20">
    <location>
        <begin position="66"/>
        <end position="102"/>
    </location>
</feature>
<evidence type="ECO:0000256" key="4">
    <source>
        <dbReference type="ARBA" id="ARBA00004653"/>
    </source>
</evidence>
<feature type="region of interest" description="Disordered" evidence="20">
    <location>
        <begin position="698"/>
        <end position="720"/>
    </location>
</feature>
<evidence type="ECO:0000256" key="16">
    <source>
        <dbReference type="ARBA" id="ARBA00024615"/>
    </source>
</evidence>
<feature type="compositionally biased region" description="Basic and acidic residues" evidence="20">
    <location>
        <begin position="163"/>
        <end position="174"/>
    </location>
</feature>
<organism evidence="21 22">
    <name type="scientific">Aaosphaeria arxii CBS 175.79</name>
    <dbReference type="NCBI Taxonomy" id="1450172"/>
    <lineage>
        <taxon>Eukaryota</taxon>
        <taxon>Fungi</taxon>
        <taxon>Dikarya</taxon>
        <taxon>Ascomycota</taxon>
        <taxon>Pezizomycotina</taxon>
        <taxon>Dothideomycetes</taxon>
        <taxon>Pleosporomycetidae</taxon>
        <taxon>Pleosporales</taxon>
        <taxon>Pleosporales incertae sedis</taxon>
        <taxon>Aaosphaeria</taxon>
    </lineage>
</organism>
<dbReference type="GO" id="GO:0006869">
    <property type="term" value="P:lipid transport"/>
    <property type="evidence" value="ECO:0007669"/>
    <property type="project" value="UniProtKB-KW"/>
</dbReference>
<evidence type="ECO:0000256" key="11">
    <source>
        <dbReference type="ARBA" id="ARBA00023034"/>
    </source>
</evidence>
<evidence type="ECO:0000256" key="17">
    <source>
        <dbReference type="ARBA" id="ARBA00024621"/>
    </source>
</evidence>
<evidence type="ECO:0000256" key="3">
    <source>
        <dbReference type="ARBA" id="ARBA00004511"/>
    </source>
</evidence>
<comment type="catalytic activity">
    <reaction evidence="18">
        <text>a 1,2-diacyl-sn-glycero-3-phosphocholine(in) = a 1,2-diacyl-sn-glycero-3-phosphocholine(out)</text>
        <dbReference type="Rhea" id="RHEA:38571"/>
        <dbReference type="ChEBI" id="CHEBI:57643"/>
    </reaction>
</comment>
<feature type="transmembrane region" description="Helical" evidence="19">
    <location>
        <begin position="237"/>
        <end position="262"/>
    </location>
</feature>
<dbReference type="OrthoDB" id="2020634at2759"/>
<dbReference type="GO" id="GO:0000139">
    <property type="term" value="C:Golgi membrane"/>
    <property type="evidence" value="ECO:0007669"/>
    <property type="project" value="UniProtKB-SubCell"/>
</dbReference>
<evidence type="ECO:0000256" key="7">
    <source>
        <dbReference type="ARBA" id="ARBA00022448"/>
    </source>
</evidence>
<evidence type="ECO:0000256" key="2">
    <source>
        <dbReference type="ARBA" id="ARBA00004477"/>
    </source>
</evidence>
<comment type="similarity">
    <text evidence="5 19">Belongs to the ATG9 family.</text>
</comment>
<evidence type="ECO:0000256" key="19">
    <source>
        <dbReference type="RuleBase" id="RU364027"/>
    </source>
</evidence>
<gene>
    <name evidence="21" type="ORF">BU24DRAFT_425985</name>
</gene>
<sequence length="912" mass="104893">MMASNLLSRLLPTASDERFPSNDPDSHHRRGSSSTDERHDMDIDEENFEARFEAQDLENLLADASASQMTTESTAFLPPGNNNRTGRAPSNINNLNKPSSWRHTGPPATTPMYDDEDVPESLLLEGGQETHTLSSNTQRHPTSGLPPPVPGPTTEQTQAQWDATRRQQRLHDEEQGAVPVPRWRPSQRPVRGIGLHVDPKERALWRWVNVSDLDTFLVEVYEYYDNKGIYSILLRRFLRLLQTAFVVSFITFLTWCIDYSVLKQSHKLSEVLVPKCTKKIHGFWIFALWMLIMYWLWSFVQLAMETPRLRAMHDFYHYLLDIPDRDIQTVQWQLVVARIMALRDLNLATASNLSPESRKLLDHKSRQRLDAVDIASRLMRRDNYMIALFNKDIIDVTIPIPFLGDRYIFSETTKWHVQLAIMDYVFSGPNGTFNQDFLKERNRRELVRRLQSRFLGVGIISVACAPFTVSFVLVSYLFKYFTEYHKDPSQLNNRDFTELAKWKFREFNELPHIFKQRLNMAYPYANLYLAQFPKDKTEQVSAFVAFISGAFAFVLVAFTLLDSEMFLSFEITPGKTAIFWLGILTAIYRIARNSSPQEDQVADPTYYLQHVNSHTRYEPEQWKERLHTDQVRAEFSHLYQPKVLIFAEEILSMLVTPFLLIFRLPQCSERIVDFFREFSIVVDGLGVVCSHSMFPFKKGREEGPGNRRSNRPDEPDLREDYFKTKDDKMLKSYYGFLDTYAMDGRRQGPRNFHPPPQFPNNFGNMSQTAGPFDHNGVGNSRIPAGRQSIHHGTPIHGPTTGRDVPIGSILLDPHHQPSASTFRNSPRQAPTARYRSSLQPLSDRHAGDLAQSRQRGRIEEESTIGDSWRTSRLAQDDDEEEEATGNTRGGVLQLLRQFSQAQTEGKAAGVGI</sequence>
<evidence type="ECO:0000256" key="6">
    <source>
        <dbReference type="ARBA" id="ARBA00018074"/>
    </source>
</evidence>
<evidence type="ECO:0000256" key="15">
    <source>
        <dbReference type="ARBA" id="ARBA00024479"/>
    </source>
</evidence>
<dbReference type="GO" id="GO:0000422">
    <property type="term" value="P:autophagy of mitochondrion"/>
    <property type="evidence" value="ECO:0007669"/>
    <property type="project" value="TreeGrafter"/>
</dbReference>
<protein>
    <recommendedName>
        <fullName evidence="6 19">Autophagy-related protein 9</fullName>
    </recommendedName>
</protein>
<keyword evidence="13 19" id="KW-0472">Membrane</keyword>
<dbReference type="RefSeq" id="XP_033380487.1">
    <property type="nucleotide sequence ID" value="XM_033528869.1"/>
</dbReference>
<dbReference type="InterPro" id="IPR007241">
    <property type="entry name" value="Autophagy-rel_prot_9"/>
</dbReference>
<feature type="region of interest" description="Disordered" evidence="20">
    <location>
        <begin position="1"/>
        <end position="44"/>
    </location>
</feature>
<dbReference type="GO" id="GO:0034045">
    <property type="term" value="C:phagophore assembly site membrane"/>
    <property type="evidence" value="ECO:0007669"/>
    <property type="project" value="UniProtKB-SubCell"/>
</dbReference>
<evidence type="ECO:0000313" key="22">
    <source>
        <dbReference type="Proteomes" id="UP000799778"/>
    </source>
</evidence>
<dbReference type="Proteomes" id="UP000799778">
    <property type="component" value="Unassembled WGS sequence"/>
</dbReference>
<evidence type="ECO:0000256" key="10">
    <source>
        <dbReference type="ARBA" id="ARBA00023006"/>
    </source>
</evidence>
<feature type="compositionally biased region" description="Basic and acidic residues" evidence="20">
    <location>
        <begin position="15"/>
        <end position="26"/>
    </location>
</feature>
<dbReference type="GeneID" id="54286266"/>
<evidence type="ECO:0000313" key="21">
    <source>
        <dbReference type="EMBL" id="KAF2012148.1"/>
    </source>
</evidence>
<name>A0A6A5XG54_9PLEO</name>
<evidence type="ECO:0000256" key="18">
    <source>
        <dbReference type="ARBA" id="ARBA00024631"/>
    </source>
</evidence>
<keyword evidence="11" id="KW-0333">Golgi apparatus</keyword>
<dbReference type="GO" id="GO:0034727">
    <property type="term" value="P:piecemeal microautophagy of the nucleus"/>
    <property type="evidence" value="ECO:0007669"/>
    <property type="project" value="TreeGrafter"/>
</dbReference>
<comment type="catalytic activity">
    <reaction evidence="15">
        <text>a 1,2-diacyl-sn-glycero-3-phospho-L-serine(in) = a 1,2-diacyl-sn-glycero-3-phospho-L-serine(out)</text>
        <dbReference type="Rhea" id="RHEA:38663"/>
        <dbReference type="ChEBI" id="CHEBI:57262"/>
    </reaction>
</comment>